<feature type="domain" description="Diol dehydratase reactivase ATPase-like" evidence="1">
    <location>
        <begin position="133"/>
        <end position="199"/>
    </location>
</feature>
<dbReference type="RefSeq" id="WP_281144631.1">
    <property type="nucleotide sequence ID" value="NZ_CP123967.1"/>
</dbReference>
<dbReference type="PANTHER" id="PTHR32432">
    <property type="entry name" value="CELL DIVISION PROTEIN FTSA-RELATED"/>
    <property type="match status" value="1"/>
</dbReference>
<dbReference type="Proteomes" id="UP001244136">
    <property type="component" value="Chromosome"/>
</dbReference>
<dbReference type="InterPro" id="IPR043129">
    <property type="entry name" value="ATPase_NBD"/>
</dbReference>
<dbReference type="SUPFAM" id="SSF53067">
    <property type="entry name" value="Actin-like ATPase domain"/>
    <property type="match status" value="1"/>
</dbReference>
<evidence type="ECO:0000313" key="2">
    <source>
        <dbReference type="EMBL" id="WGT46880.1"/>
    </source>
</evidence>
<organism evidence="2 3">
    <name type="scientific">Tessaracoccus lacteus</name>
    <dbReference type="NCBI Taxonomy" id="3041766"/>
    <lineage>
        <taxon>Bacteria</taxon>
        <taxon>Bacillati</taxon>
        <taxon>Actinomycetota</taxon>
        <taxon>Actinomycetes</taxon>
        <taxon>Propionibacteriales</taxon>
        <taxon>Propionibacteriaceae</taxon>
        <taxon>Tessaracoccus</taxon>
    </lineage>
</organism>
<protein>
    <submittedName>
        <fullName evidence="2">Ethanolamine utilization protein EutJ</fullName>
    </submittedName>
</protein>
<dbReference type="NCBIfam" id="TIGR02529">
    <property type="entry name" value="EutJ"/>
    <property type="match status" value="1"/>
</dbReference>
<proteinExistence type="predicted"/>
<evidence type="ECO:0000259" key="1">
    <source>
        <dbReference type="Pfam" id="PF08841"/>
    </source>
</evidence>
<accession>A0ABY8PWQ1</accession>
<dbReference type="Pfam" id="PF08841">
    <property type="entry name" value="DDR"/>
    <property type="match status" value="1"/>
</dbReference>
<dbReference type="Gene3D" id="3.30.420.40">
    <property type="match status" value="2"/>
</dbReference>
<dbReference type="NCBIfam" id="NF011660">
    <property type="entry name" value="PRK15080.1"/>
    <property type="match status" value="1"/>
</dbReference>
<keyword evidence="3" id="KW-1185">Reference proteome</keyword>
<dbReference type="InterPro" id="IPR050696">
    <property type="entry name" value="FtsA/MreB"/>
</dbReference>
<gene>
    <name evidence="2" type="primary">eutJ</name>
    <name evidence="2" type="ORF">QH948_12180</name>
</gene>
<name>A0ABY8PWQ1_9ACTN</name>
<dbReference type="EMBL" id="CP123967">
    <property type="protein sequence ID" value="WGT46880.1"/>
    <property type="molecule type" value="Genomic_DNA"/>
</dbReference>
<reference evidence="2 3" key="1">
    <citation type="journal article" date="2008" name="Int. J. Syst. Evol. Microbiol.">
        <title>Tessaracoccus flavescens sp. nov., isolated from marine sediment.</title>
        <authorList>
            <person name="Lee D.W."/>
            <person name="Lee S.D."/>
        </authorList>
    </citation>
    <scope>NUCLEOTIDE SEQUENCE [LARGE SCALE GENOMIC DNA]</scope>
    <source>
        <strain evidence="2 3">T21</strain>
    </source>
</reference>
<dbReference type="PANTHER" id="PTHR32432:SF3">
    <property type="entry name" value="ETHANOLAMINE UTILIZATION PROTEIN EUTJ"/>
    <property type="match status" value="1"/>
</dbReference>
<dbReference type="InterPro" id="IPR013366">
    <property type="entry name" value="EutJ"/>
</dbReference>
<evidence type="ECO:0000313" key="3">
    <source>
        <dbReference type="Proteomes" id="UP001244136"/>
    </source>
</evidence>
<sequence length="275" mass="28668">MSTMTTTPTSQLDRFARQVRSGRTVAPSGACRLGVDLGTGNIVLAVVDGDDHPVGGAWLRSTVVRDGVVVDWLGAVRAVGQLRDTLAGKLGVTFREAAVAIPPGIDAGTTKVFTNVLEACGLEASEVVDEPVAAATALGVTDGVVIDVGHGTTGVSILRDSEVLKSVDQATGGHHMTLVISGALGIDYEAAEQLKRDPAQGDLVIGLIRPTLEKMATIAAEATVGYEEFPVYLVGGSSSYPQSPAVFEGVLRRPVTRPDEPLFPTPLGTAMRRNR</sequence>
<dbReference type="InterPro" id="IPR030994">
    <property type="entry name" value="DDR_dom"/>
</dbReference>